<comment type="caution">
    <text evidence="4">The sequence shown here is derived from an EMBL/GenBank/DDBJ whole genome shotgun (WGS) entry which is preliminary data.</text>
</comment>
<keyword evidence="2" id="KW-0804">Transcription</keyword>
<evidence type="ECO:0000256" key="1">
    <source>
        <dbReference type="ARBA" id="ARBA00023015"/>
    </source>
</evidence>
<reference evidence="4 5" key="1">
    <citation type="journal article" date="2020" name="IScience">
        <title>Genome Sequencing of the Endangered Kingdonia uniflora (Circaeasteraceae, Ranunculales) Reveals Potential Mechanisms of Evolutionary Specialization.</title>
        <authorList>
            <person name="Sun Y."/>
            <person name="Deng T."/>
            <person name="Zhang A."/>
            <person name="Moore M.J."/>
            <person name="Landis J.B."/>
            <person name="Lin N."/>
            <person name="Zhang H."/>
            <person name="Zhang X."/>
            <person name="Huang J."/>
            <person name="Zhang X."/>
            <person name="Sun H."/>
            <person name="Wang H."/>
        </authorList>
    </citation>
    <scope>NUCLEOTIDE SEQUENCE [LARGE SCALE GENOMIC DNA]</scope>
    <source>
        <strain evidence="4">TB1705</strain>
        <tissue evidence="4">Leaf</tissue>
    </source>
</reference>
<keyword evidence="5" id="KW-1185">Reference proteome</keyword>
<dbReference type="SUPFAM" id="SSF54495">
    <property type="entry name" value="UBC-like"/>
    <property type="match status" value="1"/>
</dbReference>
<feature type="non-terminal residue" evidence="4">
    <location>
        <position position="1"/>
    </location>
</feature>
<dbReference type="InterPro" id="IPR013137">
    <property type="entry name" value="Znf_TFIIB"/>
</dbReference>
<evidence type="ECO:0000256" key="2">
    <source>
        <dbReference type="ARBA" id="ARBA00023163"/>
    </source>
</evidence>
<dbReference type="Gene3D" id="3.10.110.10">
    <property type="entry name" value="Ubiquitin Conjugating Enzyme"/>
    <property type="match status" value="1"/>
</dbReference>
<dbReference type="InterPro" id="IPR016135">
    <property type="entry name" value="UBQ-conjugating_enzyme/RWD"/>
</dbReference>
<dbReference type="OrthoDB" id="25790at2759"/>
<accession>A0A7J7L050</accession>
<dbReference type="Proteomes" id="UP000541444">
    <property type="component" value="Unassembled WGS sequence"/>
</dbReference>
<dbReference type="Pfam" id="PF08271">
    <property type="entry name" value="Zn_Ribbon_TF"/>
    <property type="match status" value="1"/>
</dbReference>
<dbReference type="SUPFAM" id="SSF57783">
    <property type="entry name" value="Zinc beta-ribbon"/>
    <property type="match status" value="1"/>
</dbReference>
<dbReference type="AlphaFoldDB" id="A0A7J7L050"/>
<organism evidence="4 5">
    <name type="scientific">Kingdonia uniflora</name>
    <dbReference type="NCBI Taxonomy" id="39325"/>
    <lineage>
        <taxon>Eukaryota</taxon>
        <taxon>Viridiplantae</taxon>
        <taxon>Streptophyta</taxon>
        <taxon>Embryophyta</taxon>
        <taxon>Tracheophyta</taxon>
        <taxon>Spermatophyta</taxon>
        <taxon>Magnoliopsida</taxon>
        <taxon>Ranunculales</taxon>
        <taxon>Circaeasteraceae</taxon>
        <taxon>Kingdonia</taxon>
    </lineage>
</organism>
<keyword evidence="1" id="KW-0805">Transcription regulation</keyword>
<dbReference type="GO" id="GO:0070897">
    <property type="term" value="P:transcription preinitiation complex assembly"/>
    <property type="evidence" value="ECO:0007669"/>
    <property type="project" value="InterPro"/>
</dbReference>
<name>A0A7J7L050_9MAGN</name>
<sequence>SARDTVCSECGLVLESHSIDETSEWRTFANEASDNDPNLVGAPSNPLLNYGSLTTVISKANGASGVPRNFRLLEELERGEKGIGDSTISYEMDDGDDIYMPSWTGTIICPHNGLSMGHEQRWVVACPQLVPSYLGPCFDHSKKASCRVMFVLWLRGEFQVCWRSSALAELIHVVPHDGSGSFLAHRWKTHVSEGIEYPRLVLCLYRWSVFRRPHLSDRFELAAFVEASSRDREWLRFSSKMIATV</sequence>
<evidence type="ECO:0000259" key="3">
    <source>
        <dbReference type="Pfam" id="PF08271"/>
    </source>
</evidence>
<evidence type="ECO:0000313" key="5">
    <source>
        <dbReference type="Proteomes" id="UP000541444"/>
    </source>
</evidence>
<gene>
    <name evidence="4" type="ORF">GIB67_006878</name>
</gene>
<evidence type="ECO:0000313" key="4">
    <source>
        <dbReference type="EMBL" id="KAF6135986.1"/>
    </source>
</evidence>
<dbReference type="PRINTS" id="PR00685">
    <property type="entry name" value="TIFACTORIIB"/>
</dbReference>
<dbReference type="Gene3D" id="2.20.25.10">
    <property type="match status" value="1"/>
</dbReference>
<feature type="domain" description="TFIIB-type" evidence="3">
    <location>
        <begin position="4"/>
        <end position="28"/>
    </location>
</feature>
<protein>
    <recommendedName>
        <fullName evidence="3">TFIIB-type domain-containing protein</fullName>
    </recommendedName>
</protein>
<proteinExistence type="predicted"/>
<dbReference type="InterPro" id="IPR000812">
    <property type="entry name" value="TFIIB"/>
</dbReference>
<dbReference type="EMBL" id="JACGCM010002768">
    <property type="protein sequence ID" value="KAF6135986.1"/>
    <property type="molecule type" value="Genomic_DNA"/>
</dbReference>